<dbReference type="EMBL" id="FQZO01000003">
    <property type="protein sequence ID" value="SHJ15637.1"/>
    <property type="molecule type" value="Genomic_DNA"/>
</dbReference>
<dbReference type="RefSeq" id="WP_073006656.1">
    <property type="nucleotide sequence ID" value="NZ_FQZO01000003.1"/>
</dbReference>
<proteinExistence type="predicted"/>
<dbReference type="AlphaFoldDB" id="A0A1M6H0A7"/>
<dbReference type="Gene3D" id="1.10.1220.10">
    <property type="entry name" value="Met repressor-like"/>
    <property type="match status" value="1"/>
</dbReference>
<dbReference type="GO" id="GO:0006355">
    <property type="term" value="P:regulation of DNA-templated transcription"/>
    <property type="evidence" value="ECO:0007669"/>
    <property type="project" value="InterPro"/>
</dbReference>
<accession>A0A1M6H0A7</accession>
<gene>
    <name evidence="1" type="ORF">SAMN05444401_2319</name>
</gene>
<protein>
    <submittedName>
        <fullName evidence="1">CopG family transcriptional regulator / antitoxin EndoAI</fullName>
    </submittedName>
</protein>
<dbReference type="STRING" id="1121298.SAMN05444401_2319"/>
<name>A0A1M6H0A7_9CLOT</name>
<dbReference type="Proteomes" id="UP000184080">
    <property type="component" value="Unassembled WGS sequence"/>
</dbReference>
<evidence type="ECO:0000313" key="1">
    <source>
        <dbReference type="EMBL" id="SHJ15637.1"/>
    </source>
</evidence>
<reference evidence="1 2" key="1">
    <citation type="submission" date="2016-11" db="EMBL/GenBank/DDBJ databases">
        <authorList>
            <person name="Jaros S."/>
            <person name="Januszkiewicz K."/>
            <person name="Wedrychowicz H."/>
        </authorList>
    </citation>
    <scope>NUCLEOTIDE SEQUENCE [LARGE SCALE GENOMIC DNA]</scope>
    <source>
        <strain evidence="1 2">DSM 21864</strain>
    </source>
</reference>
<sequence>MSYSKEIITYLSTTSRKYKKNNQLNGDSLILCIEDKNKTEYVEQLQKGYEEMASINLKYCEMGCFFELDESIEYEAWISESDMSDDDDDSEKRRYILC</sequence>
<dbReference type="OrthoDB" id="1634058at2"/>
<evidence type="ECO:0000313" key="2">
    <source>
        <dbReference type="Proteomes" id="UP000184080"/>
    </source>
</evidence>
<dbReference type="InterPro" id="IPR013321">
    <property type="entry name" value="Arc_rbn_hlx_hlx"/>
</dbReference>
<keyword evidence="2" id="KW-1185">Reference proteome</keyword>
<organism evidence="1 2">
    <name type="scientific">Clostridium amylolyticum</name>
    <dbReference type="NCBI Taxonomy" id="1121298"/>
    <lineage>
        <taxon>Bacteria</taxon>
        <taxon>Bacillati</taxon>
        <taxon>Bacillota</taxon>
        <taxon>Clostridia</taxon>
        <taxon>Eubacteriales</taxon>
        <taxon>Clostridiaceae</taxon>
        <taxon>Clostridium</taxon>
    </lineage>
</organism>